<keyword evidence="3" id="KW-1185">Reference proteome</keyword>
<accession>A0A067RDP4</accession>
<dbReference type="Proteomes" id="UP000027135">
    <property type="component" value="Unassembled WGS sequence"/>
</dbReference>
<name>A0A067RDP4_ZOONE</name>
<gene>
    <name evidence="2" type="ORF">L798_03019</name>
</gene>
<protein>
    <submittedName>
        <fullName evidence="2">Uncharacterized protein</fullName>
    </submittedName>
</protein>
<dbReference type="InParanoid" id="A0A067RDP4"/>
<reference evidence="2 3" key="1">
    <citation type="journal article" date="2014" name="Nat. Commun.">
        <title>Molecular traces of alternative social organization in a termite genome.</title>
        <authorList>
            <person name="Terrapon N."/>
            <person name="Li C."/>
            <person name="Robertson H.M."/>
            <person name="Ji L."/>
            <person name="Meng X."/>
            <person name="Booth W."/>
            <person name="Chen Z."/>
            <person name="Childers C.P."/>
            <person name="Glastad K.M."/>
            <person name="Gokhale K."/>
            <person name="Gowin J."/>
            <person name="Gronenberg W."/>
            <person name="Hermansen R.A."/>
            <person name="Hu H."/>
            <person name="Hunt B.G."/>
            <person name="Huylmans A.K."/>
            <person name="Khalil S.M."/>
            <person name="Mitchell R.D."/>
            <person name="Munoz-Torres M.C."/>
            <person name="Mustard J.A."/>
            <person name="Pan H."/>
            <person name="Reese J.T."/>
            <person name="Scharf M.E."/>
            <person name="Sun F."/>
            <person name="Vogel H."/>
            <person name="Xiao J."/>
            <person name="Yang W."/>
            <person name="Yang Z."/>
            <person name="Yang Z."/>
            <person name="Zhou J."/>
            <person name="Zhu J."/>
            <person name="Brent C.S."/>
            <person name="Elsik C.G."/>
            <person name="Goodisman M.A."/>
            <person name="Liberles D.A."/>
            <person name="Roe R.M."/>
            <person name="Vargo E.L."/>
            <person name="Vilcinskas A."/>
            <person name="Wang J."/>
            <person name="Bornberg-Bauer E."/>
            <person name="Korb J."/>
            <person name="Zhang G."/>
            <person name="Liebig J."/>
        </authorList>
    </citation>
    <scope>NUCLEOTIDE SEQUENCE [LARGE SCALE GENOMIC DNA]</scope>
    <source>
        <tissue evidence="2">Whole organism</tissue>
    </source>
</reference>
<dbReference type="STRING" id="136037.A0A067RDP4"/>
<feature type="compositionally biased region" description="Polar residues" evidence="1">
    <location>
        <begin position="18"/>
        <end position="28"/>
    </location>
</feature>
<feature type="region of interest" description="Disordered" evidence="1">
    <location>
        <begin position="56"/>
        <end position="118"/>
    </location>
</feature>
<dbReference type="AlphaFoldDB" id="A0A067RDP4"/>
<sequence length="118" mass="13546">MTDLLYDDTYNKTRANEDNITSPKTLNTSHDERTKSLDEFGAAFYFQNRVSNIGYDNPSFDVSSEQHHQKNTNTDDFSSDDESMLGANTMNNTRPNHDHLYEAPKQVTYQDQNNESAL</sequence>
<dbReference type="EMBL" id="KK852527">
    <property type="protein sequence ID" value="KDR21996.1"/>
    <property type="molecule type" value="Genomic_DNA"/>
</dbReference>
<organism evidence="2 3">
    <name type="scientific">Zootermopsis nevadensis</name>
    <name type="common">Dampwood termite</name>
    <dbReference type="NCBI Taxonomy" id="136037"/>
    <lineage>
        <taxon>Eukaryota</taxon>
        <taxon>Metazoa</taxon>
        <taxon>Ecdysozoa</taxon>
        <taxon>Arthropoda</taxon>
        <taxon>Hexapoda</taxon>
        <taxon>Insecta</taxon>
        <taxon>Pterygota</taxon>
        <taxon>Neoptera</taxon>
        <taxon>Polyneoptera</taxon>
        <taxon>Dictyoptera</taxon>
        <taxon>Blattodea</taxon>
        <taxon>Blattoidea</taxon>
        <taxon>Termitoidae</taxon>
        <taxon>Termopsidae</taxon>
        <taxon>Zootermopsis</taxon>
    </lineage>
</organism>
<feature type="compositionally biased region" description="Polar residues" evidence="1">
    <location>
        <begin position="107"/>
        <end position="118"/>
    </location>
</feature>
<feature type="region of interest" description="Disordered" evidence="1">
    <location>
        <begin position="1"/>
        <end position="32"/>
    </location>
</feature>
<proteinExistence type="predicted"/>
<evidence type="ECO:0000256" key="1">
    <source>
        <dbReference type="SAM" id="MobiDB-lite"/>
    </source>
</evidence>
<evidence type="ECO:0000313" key="3">
    <source>
        <dbReference type="Proteomes" id="UP000027135"/>
    </source>
</evidence>
<evidence type="ECO:0000313" key="2">
    <source>
        <dbReference type="EMBL" id="KDR21996.1"/>
    </source>
</evidence>